<dbReference type="SUPFAM" id="SSF88659">
    <property type="entry name" value="Sigma3 and sigma4 domains of RNA polymerase sigma factors"/>
    <property type="match status" value="1"/>
</dbReference>
<evidence type="ECO:0000313" key="7">
    <source>
        <dbReference type="EMBL" id="UYQ94144.1"/>
    </source>
</evidence>
<dbReference type="NCBIfam" id="TIGR02937">
    <property type="entry name" value="sigma70-ECF"/>
    <property type="match status" value="1"/>
</dbReference>
<dbReference type="PANTHER" id="PTHR43133:SF46">
    <property type="entry name" value="RNA POLYMERASE SIGMA-70 FACTOR ECF SUBFAMILY"/>
    <property type="match status" value="1"/>
</dbReference>
<dbReference type="Pfam" id="PF08281">
    <property type="entry name" value="Sigma70_r4_2"/>
    <property type="match status" value="1"/>
</dbReference>
<feature type="domain" description="RNA polymerase sigma factor 70 region 4 type 2" evidence="6">
    <location>
        <begin position="113"/>
        <end position="163"/>
    </location>
</feature>
<reference evidence="7" key="1">
    <citation type="submission" date="2022-10" db="EMBL/GenBank/DDBJ databases">
        <title>Chitinophaga sp. nov., isolated from soil.</title>
        <authorList>
            <person name="Jeon C.O."/>
        </authorList>
    </citation>
    <scope>NUCLEOTIDE SEQUENCE</scope>
    <source>
        <strain evidence="7">R8</strain>
    </source>
</reference>
<feature type="domain" description="RNA polymerase sigma-70 region 2" evidence="5">
    <location>
        <begin position="17"/>
        <end position="83"/>
    </location>
</feature>
<dbReference type="InterPro" id="IPR013325">
    <property type="entry name" value="RNA_pol_sigma_r2"/>
</dbReference>
<dbReference type="RefSeq" id="WP_264282092.1">
    <property type="nucleotide sequence ID" value="NZ_CP107006.1"/>
</dbReference>
<evidence type="ECO:0000313" key="8">
    <source>
        <dbReference type="Proteomes" id="UP001162741"/>
    </source>
</evidence>
<dbReference type="InterPro" id="IPR013324">
    <property type="entry name" value="RNA_pol_sigma_r3/r4-like"/>
</dbReference>
<evidence type="ECO:0000256" key="1">
    <source>
        <dbReference type="ARBA" id="ARBA00010641"/>
    </source>
</evidence>
<dbReference type="InterPro" id="IPR036388">
    <property type="entry name" value="WH-like_DNA-bd_sf"/>
</dbReference>
<dbReference type="InterPro" id="IPR007627">
    <property type="entry name" value="RNA_pol_sigma70_r2"/>
</dbReference>
<dbReference type="EMBL" id="CP107006">
    <property type="protein sequence ID" value="UYQ94144.1"/>
    <property type="molecule type" value="Genomic_DNA"/>
</dbReference>
<dbReference type="Gene3D" id="1.10.10.10">
    <property type="entry name" value="Winged helix-like DNA-binding domain superfamily/Winged helix DNA-binding domain"/>
    <property type="match status" value="1"/>
</dbReference>
<evidence type="ECO:0000259" key="6">
    <source>
        <dbReference type="Pfam" id="PF08281"/>
    </source>
</evidence>
<dbReference type="SUPFAM" id="SSF88946">
    <property type="entry name" value="Sigma2 domain of RNA polymerase sigma factors"/>
    <property type="match status" value="1"/>
</dbReference>
<keyword evidence="3" id="KW-0731">Sigma factor</keyword>
<protein>
    <submittedName>
        <fullName evidence="7">Sigma-70 family RNA polymerase sigma factor</fullName>
    </submittedName>
</protein>
<dbReference type="Pfam" id="PF04542">
    <property type="entry name" value="Sigma70_r2"/>
    <property type="match status" value="1"/>
</dbReference>
<sequence>MLSRTAGGDEYAFRELMLAYQPLLLTYVYQLTRSESHTEEIVQDVFLKIWMGREALEGVHRFKNYLFIICRNYALDQLRKLVRERELAAEWETEQEHTAAGSPADTDEQVYTLLDEAVNHLPPQQQKVYLMARRQGLPHAEIARQTGLSVLTVKKYMKLAIAAITEYIRSRLPGVSLVWIAMLTGLDIIFKKISGAMAPRPLFFRLY</sequence>
<evidence type="ECO:0000259" key="5">
    <source>
        <dbReference type="Pfam" id="PF04542"/>
    </source>
</evidence>
<comment type="similarity">
    <text evidence="1">Belongs to the sigma-70 factor family. ECF subfamily.</text>
</comment>
<dbReference type="Proteomes" id="UP001162741">
    <property type="component" value="Chromosome"/>
</dbReference>
<evidence type="ECO:0000256" key="4">
    <source>
        <dbReference type="ARBA" id="ARBA00023163"/>
    </source>
</evidence>
<organism evidence="7 8">
    <name type="scientific">Chitinophaga horti</name>
    <dbReference type="NCBI Taxonomy" id="2920382"/>
    <lineage>
        <taxon>Bacteria</taxon>
        <taxon>Pseudomonadati</taxon>
        <taxon>Bacteroidota</taxon>
        <taxon>Chitinophagia</taxon>
        <taxon>Chitinophagales</taxon>
        <taxon>Chitinophagaceae</taxon>
        <taxon>Chitinophaga</taxon>
    </lineage>
</organism>
<keyword evidence="2" id="KW-0805">Transcription regulation</keyword>
<dbReference type="InterPro" id="IPR039425">
    <property type="entry name" value="RNA_pol_sigma-70-like"/>
</dbReference>
<dbReference type="InterPro" id="IPR014284">
    <property type="entry name" value="RNA_pol_sigma-70_dom"/>
</dbReference>
<dbReference type="PANTHER" id="PTHR43133">
    <property type="entry name" value="RNA POLYMERASE ECF-TYPE SIGMA FACTO"/>
    <property type="match status" value="1"/>
</dbReference>
<gene>
    <name evidence="7" type="ORF">MKQ68_03435</name>
</gene>
<keyword evidence="4" id="KW-0804">Transcription</keyword>
<accession>A0ABY6J398</accession>
<evidence type="ECO:0000256" key="2">
    <source>
        <dbReference type="ARBA" id="ARBA00023015"/>
    </source>
</evidence>
<keyword evidence="8" id="KW-1185">Reference proteome</keyword>
<evidence type="ECO:0000256" key="3">
    <source>
        <dbReference type="ARBA" id="ARBA00023082"/>
    </source>
</evidence>
<dbReference type="InterPro" id="IPR013249">
    <property type="entry name" value="RNA_pol_sigma70_r4_t2"/>
</dbReference>
<name>A0ABY6J398_9BACT</name>
<dbReference type="Gene3D" id="1.10.1740.10">
    <property type="match status" value="1"/>
</dbReference>
<proteinExistence type="inferred from homology"/>